<gene>
    <name evidence="1" type="ORF">NQ314_004708</name>
</gene>
<accession>A0AAV8ZJW2</accession>
<dbReference type="Proteomes" id="UP001162156">
    <property type="component" value="Unassembled WGS sequence"/>
</dbReference>
<keyword evidence="2" id="KW-1185">Reference proteome</keyword>
<evidence type="ECO:0000313" key="1">
    <source>
        <dbReference type="EMBL" id="KAJ8964676.1"/>
    </source>
</evidence>
<name>A0AAV8ZJW2_9CUCU</name>
<organism evidence="1 2">
    <name type="scientific">Rhamnusium bicolor</name>
    <dbReference type="NCBI Taxonomy" id="1586634"/>
    <lineage>
        <taxon>Eukaryota</taxon>
        <taxon>Metazoa</taxon>
        <taxon>Ecdysozoa</taxon>
        <taxon>Arthropoda</taxon>
        <taxon>Hexapoda</taxon>
        <taxon>Insecta</taxon>
        <taxon>Pterygota</taxon>
        <taxon>Neoptera</taxon>
        <taxon>Endopterygota</taxon>
        <taxon>Coleoptera</taxon>
        <taxon>Polyphaga</taxon>
        <taxon>Cucujiformia</taxon>
        <taxon>Chrysomeloidea</taxon>
        <taxon>Cerambycidae</taxon>
        <taxon>Lepturinae</taxon>
        <taxon>Rhagiini</taxon>
        <taxon>Rhamnusium</taxon>
    </lineage>
</organism>
<proteinExistence type="predicted"/>
<reference evidence="1" key="1">
    <citation type="journal article" date="2023" name="Insect Mol. Biol.">
        <title>Genome sequencing provides insights into the evolution of gene families encoding plant cell wall-degrading enzymes in longhorned beetles.</title>
        <authorList>
            <person name="Shin N.R."/>
            <person name="Okamura Y."/>
            <person name="Kirsch R."/>
            <person name="Pauchet Y."/>
        </authorList>
    </citation>
    <scope>NUCLEOTIDE SEQUENCE</scope>
    <source>
        <strain evidence="1">RBIC_L_NR</strain>
    </source>
</reference>
<protein>
    <submittedName>
        <fullName evidence="1">Uncharacterized protein</fullName>
    </submittedName>
</protein>
<dbReference type="AlphaFoldDB" id="A0AAV8ZJW2"/>
<evidence type="ECO:0000313" key="2">
    <source>
        <dbReference type="Proteomes" id="UP001162156"/>
    </source>
</evidence>
<sequence>MRLLLSGKLHNKLGFVEDGHDIDFENRQRLANHVEELKELCNIVKRRLASSYEQSANRYNLRRRPLSLSVDQVVWKKNYTLSDGPNWYASKLAPKFIKCKVGKKISSNVYQLKDIRSGRSLGNWHVKDIKIE</sequence>
<comment type="caution">
    <text evidence="1">The sequence shown here is derived from an EMBL/GenBank/DDBJ whole genome shotgun (WGS) entry which is preliminary data.</text>
</comment>
<dbReference type="EMBL" id="JANEYF010001325">
    <property type="protein sequence ID" value="KAJ8964676.1"/>
    <property type="molecule type" value="Genomic_DNA"/>
</dbReference>